<organism evidence="1 2">
    <name type="scientific">Tetragonisca angustula</name>
    <dbReference type="NCBI Taxonomy" id="166442"/>
    <lineage>
        <taxon>Eukaryota</taxon>
        <taxon>Metazoa</taxon>
        <taxon>Ecdysozoa</taxon>
        <taxon>Arthropoda</taxon>
        <taxon>Hexapoda</taxon>
        <taxon>Insecta</taxon>
        <taxon>Pterygota</taxon>
        <taxon>Neoptera</taxon>
        <taxon>Endopterygota</taxon>
        <taxon>Hymenoptera</taxon>
        <taxon>Apocrita</taxon>
        <taxon>Aculeata</taxon>
        <taxon>Apoidea</taxon>
        <taxon>Anthophila</taxon>
        <taxon>Apidae</taxon>
        <taxon>Tetragonisca</taxon>
    </lineage>
</organism>
<accession>A0AAW0ZTZ4</accession>
<sequence length="86" mass="9982">MQGINHVPFPCYNEKLEKAHLFFEEKLTEAFVVVAEEAIKYLENKEPNIKINADDFLSSNINTEVTNNLYGQLIMERMKNITNFDA</sequence>
<comment type="caution">
    <text evidence="1">The sequence shown here is derived from an EMBL/GenBank/DDBJ whole genome shotgun (WGS) entry which is preliminary data.</text>
</comment>
<evidence type="ECO:0000313" key="2">
    <source>
        <dbReference type="Proteomes" id="UP001432146"/>
    </source>
</evidence>
<name>A0AAW0ZTZ4_9HYME</name>
<keyword evidence="2" id="KW-1185">Reference proteome</keyword>
<dbReference type="Proteomes" id="UP001432146">
    <property type="component" value="Unassembled WGS sequence"/>
</dbReference>
<dbReference type="EMBL" id="JAWNGG020000120">
    <property type="protein sequence ID" value="KAK9300916.1"/>
    <property type="molecule type" value="Genomic_DNA"/>
</dbReference>
<gene>
    <name evidence="1" type="ORF">QLX08_006614</name>
</gene>
<dbReference type="AlphaFoldDB" id="A0AAW0ZTZ4"/>
<evidence type="ECO:0000313" key="1">
    <source>
        <dbReference type="EMBL" id="KAK9300916.1"/>
    </source>
</evidence>
<proteinExistence type="predicted"/>
<protein>
    <submittedName>
        <fullName evidence="1">Uncharacterized protein</fullName>
    </submittedName>
</protein>
<reference evidence="1 2" key="1">
    <citation type="submission" date="2024-05" db="EMBL/GenBank/DDBJ databases">
        <title>The nuclear and mitochondrial genome assemblies of Tetragonisca angustula (Apidae: Meliponini), a tiny yet remarkable pollinator in the Neotropics.</title>
        <authorList>
            <person name="Ferrari R."/>
            <person name="Ricardo P.C."/>
            <person name="Dias F.C."/>
            <person name="Araujo N.S."/>
            <person name="Soares D.O."/>
            <person name="Zhou Q.-S."/>
            <person name="Zhu C.-D."/>
            <person name="Coutinho L."/>
            <person name="Airas M.C."/>
            <person name="Batista T.M."/>
        </authorList>
    </citation>
    <scope>NUCLEOTIDE SEQUENCE [LARGE SCALE GENOMIC DNA]</scope>
    <source>
        <strain evidence="1">ASF017062</strain>
        <tissue evidence="1">Abdomen</tissue>
    </source>
</reference>